<protein>
    <recommendedName>
        <fullName evidence="2">Reverse transcriptase zinc-binding domain-containing protein</fullName>
    </recommendedName>
</protein>
<keyword evidence="4" id="KW-1185">Reference proteome</keyword>
<dbReference type="EMBL" id="CM035408">
    <property type="protein sequence ID" value="KAH7441903.1"/>
    <property type="molecule type" value="Genomic_DNA"/>
</dbReference>
<evidence type="ECO:0000313" key="4">
    <source>
        <dbReference type="Proteomes" id="UP000825935"/>
    </source>
</evidence>
<evidence type="ECO:0000256" key="1">
    <source>
        <dbReference type="SAM" id="MobiDB-lite"/>
    </source>
</evidence>
<proteinExistence type="predicted"/>
<accession>A0A8T2V7X5</accession>
<dbReference type="OrthoDB" id="1165864at2759"/>
<dbReference type="Proteomes" id="UP000825935">
    <property type="component" value="Chromosome 3"/>
</dbReference>
<feature type="domain" description="Reverse transcriptase zinc-binding" evidence="2">
    <location>
        <begin position="608"/>
        <end position="673"/>
    </location>
</feature>
<dbReference type="InterPro" id="IPR026960">
    <property type="entry name" value="RVT-Znf"/>
</dbReference>
<dbReference type="PANTHER" id="PTHR33116:SF78">
    <property type="entry name" value="OS12G0587133 PROTEIN"/>
    <property type="match status" value="1"/>
</dbReference>
<dbReference type="Gene3D" id="3.60.10.10">
    <property type="entry name" value="Endonuclease/exonuclease/phosphatase"/>
    <property type="match status" value="1"/>
</dbReference>
<dbReference type="PANTHER" id="PTHR33116">
    <property type="entry name" value="REVERSE TRANSCRIPTASE ZINC-BINDING DOMAIN-CONTAINING PROTEIN-RELATED-RELATED"/>
    <property type="match status" value="1"/>
</dbReference>
<comment type="caution">
    <text evidence="3">The sequence shown here is derived from an EMBL/GenBank/DDBJ whole genome shotgun (WGS) entry which is preliminary data.</text>
</comment>
<sequence>MKLNVYKRREGEGASKDDSRQRGEDPGKRLVDDDGFTPVSYKKALLRGKRSKFQSGYSASPADEANLESHSDDHIGEYYENMDIVLQDLAPALAQMDSSHADPPGLGQYGKWTRLWRWIIRHQLDLVAVQEHKKHDHAGMRIDTKDFHLCYNGIKNRYFGRLFIIRKDIPCRVLFDDSQGRFLILHLTLQGISYICINVYAPNSPMERVRTWENSLRAIHSFGFADDTFIFAKAKVENVQNILACLEPFSEASSLCINMGKSVLINISAQNFESLPWYGPKVDTGTVFRHLGYPLGINVPIKDKIRWVLCKVKAKMKFWRASQWPLHIRIRIVQAFMQPYLMYYLLLLDWKKCHLQGFDRLIKDFLWNKKHNRALVLSAWRYVYQPKPRGGLGILHLHAHIMARRTAFIMRITSSFKPLWTKIFWQLMENAVFFSHAPVRASPHTLNILLQSFKQLGSTLKWNGRQRYVGNSFASLSPYWSFLTTPPLAFSLGATARYFNNKGIDSIAKCYDSKWEILSFPVIRRTYAVGLAYRSKWIQIALFLQEYQVPLSIDFSDPWRDWLLAKHTRWWIGKANTFYPSLLSSDDITLQCNARWKLEKAPSWWHARFSLLWESSLTFRMKIFMWRIFTGHFTLGAFLSRHGLRGVRCSHCASYDENMRHVFWTCSFTQRWWNKLFLFPIWDMRPSKIGNTFFLLGSGDKVLDWVRKRCISLLLWNIWMFRNKKLFQNKGYKKVPILILKDISFSKESGHH</sequence>
<reference evidence="3" key="1">
    <citation type="submission" date="2021-08" db="EMBL/GenBank/DDBJ databases">
        <title>WGS assembly of Ceratopteris richardii.</title>
        <authorList>
            <person name="Marchant D.B."/>
            <person name="Chen G."/>
            <person name="Jenkins J."/>
            <person name="Shu S."/>
            <person name="Leebens-Mack J."/>
            <person name="Grimwood J."/>
            <person name="Schmutz J."/>
            <person name="Soltis P."/>
            <person name="Soltis D."/>
            <person name="Chen Z.-H."/>
        </authorList>
    </citation>
    <scope>NUCLEOTIDE SEQUENCE</scope>
    <source>
        <strain evidence="3">Whitten #5841</strain>
        <tissue evidence="3">Leaf</tissue>
    </source>
</reference>
<feature type="region of interest" description="Disordered" evidence="1">
    <location>
        <begin position="1"/>
        <end position="35"/>
    </location>
</feature>
<evidence type="ECO:0000259" key="2">
    <source>
        <dbReference type="Pfam" id="PF13966"/>
    </source>
</evidence>
<dbReference type="SUPFAM" id="SSF56219">
    <property type="entry name" value="DNase I-like"/>
    <property type="match status" value="1"/>
</dbReference>
<dbReference type="AlphaFoldDB" id="A0A8T2V7X5"/>
<dbReference type="OMA" id="RTWENSL"/>
<evidence type="ECO:0000313" key="3">
    <source>
        <dbReference type="EMBL" id="KAH7441903.1"/>
    </source>
</evidence>
<name>A0A8T2V7X5_CERRI</name>
<organism evidence="3 4">
    <name type="scientific">Ceratopteris richardii</name>
    <name type="common">Triangle waterfern</name>
    <dbReference type="NCBI Taxonomy" id="49495"/>
    <lineage>
        <taxon>Eukaryota</taxon>
        <taxon>Viridiplantae</taxon>
        <taxon>Streptophyta</taxon>
        <taxon>Embryophyta</taxon>
        <taxon>Tracheophyta</taxon>
        <taxon>Polypodiopsida</taxon>
        <taxon>Polypodiidae</taxon>
        <taxon>Polypodiales</taxon>
        <taxon>Pteridineae</taxon>
        <taxon>Pteridaceae</taxon>
        <taxon>Parkerioideae</taxon>
        <taxon>Ceratopteris</taxon>
    </lineage>
</organism>
<feature type="compositionally biased region" description="Basic and acidic residues" evidence="1">
    <location>
        <begin position="7"/>
        <end position="32"/>
    </location>
</feature>
<gene>
    <name evidence="3" type="ORF">KP509_03G061200</name>
</gene>
<dbReference type="Pfam" id="PF13966">
    <property type="entry name" value="zf-RVT"/>
    <property type="match status" value="1"/>
</dbReference>
<dbReference type="InterPro" id="IPR036691">
    <property type="entry name" value="Endo/exonu/phosph_ase_sf"/>
</dbReference>